<dbReference type="PANTHER" id="PTHR42951">
    <property type="entry name" value="METALLO-BETA-LACTAMASE DOMAIN-CONTAINING"/>
    <property type="match status" value="1"/>
</dbReference>
<evidence type="ECO:0000313" key="3">
    <source>
        <dbReference type="Proteomes" id="UP001174209"/>
    </source>
</evidence>
<gene>
    <name evidence="2" type="ORF">P5G52_04875</name>
</gene>
<accession>A0ABT8JYF5</accession>
<dbReference type="InterPro" id="IPR050855">
    <property type="entry name" value="NDM-1-like"/>
</dbReference>
<dbReference type="PANTHER" id="PTHR42951:SF4">
    <property type="entry name" value="ACYL-COENZYME A THIOESTERASE MBLAC2"/>
    <property type="match status" value="1"/>
</dbReference>
<keyword evidence="3" id="KW-1185">Reference proteome</keyword>
<evidence type="ECO:0000313" key="2">
    <source>
        <dbReference type="EMBL" id="MDN4610196.1"/>
    </source>
</evidence>
<dbReference type="Pfam" id="PF00753">
    <property type="entry name" value="Lactamase_B"/>
    <property type="match status" value="1"/>
</dbReference>
<name>A0ABT8JYF5_9MICC</name>
<organism evidence="2 3">
    <name type="scientific">Arthrobacter burdickii</name>
    <dbReference type="NCBI Taxonomy" id="3035920"/>
    <lineage>
        <taxon>Bacteria</taxon>
        <taxon>Bacillati</taxon>
        <taxon>Actinomycetota</taxon>
        <taxon>Actinomycetes</taxon>
        <taxon>Micrococcales</taxon>
        <taxon>Micrococcaceae</taxon>
        <taxon>Arthrobacter</taxon>
    </lineage>
</organism>
<dbReference type="Gene3D" id="3.60.15.10">
    <property type="entry name" value="Ribonuclease Z/Hydroxyacylglutathione hydrolase-like"/>
    <property type="match status" value="1"/>
</dbReference>
<dbReference type="EMBL" id="JAROCG010000001">
    <property type="protein sequence ID" value="MDN4610196.1"/>
    <property type="molecule type" value="Genomic_DNA"/>
</dbReference>
<dbReference type="SUPFAM" id="SSF56281">
    <property type="entry name" value="Metallo-hydrolase/oxidoreductase"/>
    <property type="match status" value="1"/>
</dbReference>
<dbReference type="InterPro" id="IPR001279">
    <property type="entry name" value="Metallo-B-lactamas"/>
</dbReference>
<dbReference type="RefSeq" id="WP_301225177.1">
    <property type="nucleotide sequence ID" value="NZ_JAROCG010000001.1"/>
</dbReference>
<dbReference type="InterPro" id="IPR036866">
    <property type="entry name" value="RibonucZ/Hydroxyglut_hydro"/>
</dbReference>
<protein>
    <submittedName>
        <fullName evidence="2">MBL fold metallo-hydrolase</fullName>
    </submittedName>
</protein>
<sequence>MDSTSTRQADAVGRGELPPLDRVRDDVWALAQPMPGGHLAYSFTYLLQGADGGVHVVDPGWDSDANWDRLTAALTEIAPGSSGAGAVTGITGTHLHPDHVGMAARLRDASGAQLAMHGTERRALEGHSTRVLDTDEVMGRLEGWGVPGERRSELAQYVDRSPEGLALAVDGVLSDGDVLPVPGFRLEVLATPGHTAGHICLRDDDRGLLFTGDHVLPTVFAGLGLGGPTASNPLADYLASIDRVRRFPDHEALPGHGYRFRGLAGRAEECAEHHLRRAREVAAVLAEADADPQSVGPSIWDIASRLTWTAGWKGLEGFQLLSALTQTEMHRDFVRTTW</sequence>
<dbReference type="Proteomes" id="UP001174209">
    <property type="component" value="Unassembled WGS sequence"/>
</dbReference>
<evidence type="ECO:0000259" key="1">
    <source>
        <dbReference type="SMART" id="SM00849"/>
    </source>
</evidence>
<comment type="caution">
    <text evidence="2">The sequence shown here is derived from an EMBL/GenBank/DDBJ whole genome shotgun (WGS) entry which is preliminary data.</text>
</comment>
<proteinExistence type="predicted"/>
<dbReference type="SMART" id="SM00849">
    <property type="entry name" value="Lactamase_B"/>
    <property type="match status" value="1"/>
</dbReference>
<reference evidence="2" key="1">
    <citation type="submission" date="2023-06" db="EMBL/GenBank/DDBJ databases">
        <title>MT1 and MT2 Draft Genomes of Novel Species.</title>
        <authorList>
            <person name="Venkateswaran K."/>
        </authorList>
    </citation>
    <scope>NUCLEOTIDE SEQUENCE</scope>
    <source>
        <strain evidence="2">IIF3SC-B10</strain>
    </source>
</reference>
<feature type="domain" description="Metallo-beta-lactamase" evidence="1">
    <location>
        <begin position="41"/>
        <end position="256"/>
    </location>
</feature>